<dbReference type="AlphaFoldDB" id="C5MGP3"/>
<dbReference type="GO" id="GO:0005737">
    <property type="term" value="C:cytoplasm"/>
    <property type="evidence" value="ECO:0007669"/>
    <property type="project" value="TreeGrafter"/>
</dbReference>
<comment type="similarity">
    <text evidence="1">Belongs to the SRR1 family.</text>
</comment>
<dbReference type="Pfam" id="PF07985">
    <property type="entry name" value="SRR1"/>
    <property type="match status" value="1"/>
</dbReference>
<dbReference type="OrthoDB" id="551431at2759"/>
<evidence type="ECO:0000259" key="2">
    <source>
        <dbReference type="Pfam" id="PF07985"/>
    </source>
</evidence>
<organism evidence="3 4">
    <name type="scientific">Candida tropicalis (strain ATCC MYA-3404 / T1)</name>
    <name type="common">Yeast</name>
    <dbReference type="NCBI Taxonomy" id="294747"/>
    <lineage>
        <taxon>Eukaryota</taxon>
        <taxon>Fungi</taxon>
        <taxon>Dikarya</taxon>
        <taxon>Ascomycota</taxon>
        <taxon>Saccharomycotina</taxon>
        <taxon>Pichiomycetes</taxon>
        <taxon>Debaryomycetaceae</taxon>
        <taxon>Candida/Lodderomyces clade</taxon>
        <taxon>Candida</taxon>
    </lineage>
</organism>
<dbReference type="KEGG" id="ctp:CTRG_05247"/>
<dbReference type="PANTHER" id="PTHR28626:SF3">
    <property type="entry name" value="SRR1-LIKE PROTEIN"/>
    <property type="match status" value="1"/>
</dbReference>
<proteinExistence type="inferred from homology"/>
<evidence type="ECO:0000256" key="1">
    <source>
        <dbReference type="ARBA" id="ARBA00009856"/>
    </source>
</evidence>
<protein>
    <recommendedName>
        <fullName evidence="2">SRR1-like domain-containing protein</fullName>
    </recommendedName>
</protein>
<dbReference type="HOGENOM" id="CLU_084828_0_0_1"/>
<keyword evidence="4" id="KW-1185">Reference proteome</keyword>
<dbReference type="Proteomes" id="UP000002037">
    <property type="component" value="Unassembled WGS sequence"/>
</dbReference>
<dbReference type="GO" id="GO:0005634">
    <property type="term" value="C:nucleus"/>
    <property type="evidence" value="ECO:0007669"/>
    <property type="project" value="TreeGrafter"/>
</dbReference>
<name>C5MGP3_CANTT</name>
<evidence type="ECO:0000313" key="3">
    <source>
        <dbReference type="EMBL" id="EER30795.1"/>
    </source>
</evidence>
<evidence type="ECO:0000313" key="4">
    <source>
        <dbReference type="Proteomes" id="UP000002037"/>
    </source>
</evidence>
<dbReference type="PANTHER" id="PTHR28626">
    <property type="entry name" value="SRR1-LIKE PROTEIN"/>
    <property type="match status" value="1"/>
</dbReference>
<dbReference type="GeneID" id="8299566"/>
<reference evidence="3 4" key="1">
    <citation type="journal article" date="2009" name="Nature">
        <title>Evolution of pathogenicity and sexual reproduction in eight Candida genomes.</title>
        <authorList>
            <person name="Butler G."/>
            <person name="Rasmussen M.D."/>
            <person name="Lin M.F."/>
            <person name="Santos M.A."/>
            <person name="Sakthikumar S."/>
            <person name="Munro C.A."/>
            <person name="Rheinbay E."/>
            <person name="Grabherr M."/>
            <person name="Forche A."/>
            <person name="Reedy J.L."/>
            <person name="Agrafioti I."/>
            <person name="Arnaud M.B."/>
            <person name="Bates S."/>
            <person name="Brown A.J."/>
            <person name="Brunke S."/>
            <person name="Costanzo M.C."/>
            <person name="Fitzpatrick D.A."/>
            <person name="de Groot P.W."/>
            <person name="Harris D."/>
            <person name="Hoyer L.L."/>
            <person name="Hube B."/>
            <person name="Klis F.M."/>
            <person name="Kodira C."/>
            <person name="Lennard N."/>
            <person name="Logue M.E."/>
            <person name="Martin R."/>
            <person name="Neiman A.M."/>
            <person name="Nikolaou E."/>
            <person name="Quail M.A."/>
            <person name="Quinn J."/>
            <person name="Santos M.C."/>
            <person name="Schmitzberger F.F."/>
            <person name="Sherlock G."/>
            <person name="Shah P."/>
            <person name="Silverstein K.A."/>
            <person name="Skrzypek M.S."/>
            <person name="Soll D."/>
            <person name="Staggs R."/>
            <person name="Stansfield I."/>
            <person name="Stumpf M.P."/>
            <person name="Sudbery P.E."/>
            <person name="Srikantha T."/>
            <person name="Zeng Q."/>
            <person name="Berman J."/>
            <person name="Berriman M."/>
            <person name="Heitman J."/>
            <person name="Gow N.A."/>
            <person name="Lorenz M.C."/>
            <person name="Birren B.W."/>
            <person name="Kellis M."/>
            <person name="Cuomo C.A."/>
        </authorList>
    </citation>
    <scope>NUCLEOTIDE SEQUENCE [LARGE SCALE GENOMIC DNA]</scope>
    <source>
        <strain evidence="4">ATCC MYA-3404 / T1</strain>
    </source>
</reference>
<sequence length="211" mass="24544">MEYRDTIRQSDLYEDIKKSLDCEITTIRCLALGSPSESKNAKYQLALLLELQDLFDAKVSVYDPIFNDKDKELLDGFTIEEEFTSDSEKTLYFLPHASLELTEHILNINKPKYFLANDVVTHTDRLTKKKLADMYPSLSILVHLLEDNSTVKKPSDGFTTVSRRKKFKEPVIDYNIESVYFDKVQIHRYLHNSKQAPWGTSFTDLAYHYIT</sequence>
<dbReference type="InterPro" id="IPR040044">
    <property type="entry name" value="SRR1L"/>
</dbReference>
<gene>
    <name evidence="3" type="ORF">CTRG_05247</name>
</gene>
<dbReference type="RefSeq" id="XP_002550949.1">
    <property type="nucleotide sequence ID" value="XM_002550903.1"/>
</dbReference>
<dbReference type="InterPro" id="IPR012942">
    <property type="entry name" value="SRR1-like"/>
</dbReference>
<dbReference type="EMBL" id="GG692402">
    <property type="protein sequence ID" value="EER30795.1"/>
    <property type="molecule type" value="Genomic_DNA"/>
</dbReference>
<feature type="domain" description="SRR1-like" evidence="2">
    <location>
        <begin position="20"/>
        <end position="209"/>
    </location>
</feature>
<dbReference type="eggNOG" id="KOG3131">
    <property type="taxonomic scope" value="Eukaryota"/>
</dbReference>
<dbReference type="VEuPathDB" id="FungiDB:CTRG_05247"/>
<accession>C5MGP3</accession>